<protein>
    <recommendedName>
        <fullName evidence="5">VRR-NUC domain-containing protein</fullName>
    </recommendedName>
</protein>
<dbReference type="InterPro" id="IPR014883">
    <property type="entry name" value="VRR_NUC"/>
</dbReference>
<dbReference type="Pfam" id="PF08774">
    <property type="entry name" value="VRR_NUC"/>
    <property type="match status" value="1"/>
</dbReference>
<comment type="caution">
    <text evidence="6">The sequence shown here is derived from an EMBL/GenBank/DDBJ whole genome shotgun (WGS) entry which is preliminary data.</text>
</comment>
<evidence type="ECO:0000313" key="6">
    <source>
        <dbReference type="EMBL" id="GLC27764.1"/>
    </source>
</evidence>
<organism evidence="6 7">
    <name type="scientific">Roseisolibacter agri</name>
    <dbReference type="NCBI Taxonomy" id="2014610"/>
    <lineage>
        <taxon>Bacteria</taxon>
        <taxon>Pseudomonadati</taxon>
        <taxon>Gemmatimonadota</taxon>
        <taxon>Gemmatimonadia</taxon>
        <taxon>Gemmatimonadales</taxon>
        <taxon>Gemmatimonadaceae</taxon>
        <taxon>Roseisolibacter</taxon>
    </lineage>
</organism>
<evidence type="ECO:0000256" key="4">
    <source>
        <dbReference type="SAM" id="MobiDB-lite"/>
    </source>
</evidence>
<name>A0AA37VG20_9BACT</name>
<dbReference type="AlphaFoldDB" id="A0AA37VG20"/>
<reference evidence="6" key="1">
    <citation type="submission" date="2022-08" db="EMBL/GenBank/DDBJ databases">
        <title>Draft genome sequencing of Roseisolibacter agri AW1220.</title>
        <authorList>
            <person name="Tobiishi Y."/>
            <person name="Tonouchi A."/>
        </authorList>
    </citation>
    <scope>NUCLEOTIDE SEQUENCE</scope>
    <source>
        <strain evidence="6">AW1220</strain>
    </source>
</reference>
<evidence type="ECO:0000256" key="2">
    <source>
        <dbReference type="ARBA" id="ARBA00022722"/>
    </source>
</evidence>
<keyword evidence="3" id="KW-0378">Hydrolase</keyword>
<proteinExistence type="predicted"/>
<gene>
    <name evidence="6" type="ORF">rosag_42770</name>
</gene>
<feature type="region of interest" description="Disordered" evidence="4">
    <location>
        <begin position="82"/>
        <end position="129"/>
    </location>
</feature>
<keyword evidence="2" id="KW-0540">Nuclease</keyword>
<dbReference type="GO" id="GO:0016788">
    <property type="term" value="F:hydrolase activity, acting on ester bonds"/>
    <property type="evidence" value="ECO:0007669"/>
    <property type="project" value="InterPro"/>
</dbReference>
<evidence type="ECO:0000259" key="5">
    <source>
        <dbReference type="SMART" id="SM00990"/>
    </source>
</evidence>
<evidence type="ECO:0000256" key="1">
    <source>
        <dbReference type="ARBA" id="ARBA00001946"/>
    </source>
</evidence>
<keyword evidence="7" id="KW-1185">Reference proteome</keyword>
<feature type="compositionally biased region" description="Basic and acidic residues" evidence="4">
    <location>
        <begin position="96"/>
        <end position="108"/>
    </location>
</feature>
<sequence length="331" mass="36333">MGHDDPLHRRQIRAALIARHGWRVTSRVDGSVDVDVPPDVPSANAFADAVRSAVGALGYSPTVVIGASGRMVRVQTAETLQQAGRGAHGSLGSQRACDRHTIRADRRTAPTVRQGGVRPSPSRSLGASDGGVPSWLDVLEPLSVPYRSHLSQGSDLLTWHLEAQFRAFHVTADWQARWEHAAAAAADTWNKRPLLAGTDSGCPYSCGEVELVARFRTAGYTAYWISEWSGFPHVPSWQPFCIKRSELRERLPNVWEHDRALRSRFPDLDLGPSGGHPDVVAWRPGATEFRFVEYKGPGDSIRPKQAAWATALLRIAEDDASYAVVIGRVRQ</sequence>
<dbReference type="EMBL" id="BRXS01000007">
    <property type="protein sequence ID" value="GLC27764.1"/>
    <property type="molecule type" value="Genomic_DNA"/>
</dbReference>
<dbReference type="RefSeq" id="WP_284352197.1">
    <property type="nucleotide sequence ID" value="NZ_BRXS01000007.1"/>
</dbReference>
<accession>A0AA37VG20</accession>
<dbReference type="GO" id="GO:0004518">
    <property type="term" value="F:nuclease activity"/>
    <property type="evidence" value="ECO:0007669"/>
    <property type="project" value="UniProtKB-KW"/>
</dbReference>
<feature type="domain" description="VRR-NUC" evidence="5">
    <location>
        <begin position="244"/>
        <end position="331"/>
    </location>
</feature>
<evidence type="ECO:0000313" key="7">
    <source>
        <dbReference type="Proteomes" id="UP001161325"/>
    </source>
</evidence>
<evidence type="ECO:0000256" key="3">
    <source>
        <dbReference type="ARBA" id="ARBA00022801"/>
    </source>
</evidence>
<comment type="cofactor">
    <cofactor evidence="1">
        <name>Mg(2+)</name>
        <dbReference type="ChEBI" id="CHEBI:18420"/>
    </cofactor>
</comment>
<dbReference type="SMART" id="SM00990">
    <property type="entry name" value="VRR_NUC"/>
    <property type="match status" value="1"/>
</dbReference>
<dbReference type="Proteomes" id="UP001161325">
    <property type="component" value="Unassembled WGS sequence"/>
</dbReference>